<dbReference type="Proteomes" id="UP000295719">
    <property type="component" value="Unassembled WGS sequence"/>
</dbReference>
<gene>
    <name evidence="1" type="ORF">EDC52_101745</name>
</gene>
<dbReference type="EMBL" id="SMCR01000001">
    <property type="protein sequence ID" value="TCW00395.1"/>
    <property type="molecule type" value="Genomic_DNA"/>
</dbReference>
<organism evidence="1 2">
    <name type="scientific">Biostraticola tofi</name>
    <dbReference type="NCBI Taxonomy" id="466109"/>
    <lineage>
        <taxon>Bacteria</taxon>
        <taxon>Pseudomonadati</taxon>
        <taxon>Pseudomonadota</taxon>
        <taxon>Gammaproteobacteria</taxon>
        <taxon>Enterobacterales</taxon>
        <taxon>Bruguierivoracaceae</taxon>
        <taxon>Biostraticola</taxon>
    </lineage>
</organism>
<evidence type="ECO:0000313" key="1">
    <source>
        <dbReference type="EMBL" id="TCW00395.1"/>
    </source>
</evidence>
<dbReference type="RefSeq" id="WP_131863956.1">
    <property type="nucleotide sequence ID" value="NZ_SMCR01000001.1"/>
</dbReference>
<dbReference type="OrthoDB" id="6626649at2"/>
<evidence type="ECO:0008006" key="3">
    <source>
        <dbReference type="Google" id="ProtNLM"/>
    </source>
</evidence>
<evidence type="ECO:0000313" key="2">
    <source>
        <dbReference type="Proteomes" id="UP000295719"/>
    </source>
</evidence>
<proteinExistence type="predicted"/>
<name>A0A4R3Z799_9GAMM</name>
<dbReference type="Pfam" id="PF19774">
    <property type="entry name" value="DUF6260"/>
    <property type="match status" value="1"/>
</dbReference>
<sequence length="367" mass="40082">MYFTAETLATNGRLLRQWESLWAQRNIWDKSHKLMTNAYKGAMDQETLASNALLGDGLGRDFWAEIDRQIVQMRDQEIGMEIINDLMSVQTILPVGKTAKLYNVVGDIADDVSISLDGQPPYSFDHTEYASDGDPIPVFTAGYGVNWRVAAGLNTVGIDLVLDSQAAKMRKFHKRRVNYYLNGDATIQVQNYPAQGLKNHRNTIKINLGAGAGGVNIDLTTAATDALLAFFGQAGAFGARARANQVDAYDVLWVSYEIWANLARPYLININNGANGVIGGSVMTAIMPFIPAKVIKPTYALSGNEFLAYQRRQDVVSPLIGMAVGVVPLPRPMPQNNYNFQIMSAEGLQVKRDGAGLSGVLYGANLA</sequence>
<dbReference type="InterPro" id="IPR046227">
    <property type="entry name" value="DUF6260"/>
</dbReference>
<comment type="caution">
    <text evidence="1">The sequence shown here is derived from an EMBL/GenBank/DDBJ whole genome shotgun (WGS) entry which is preliminary data.</text>
</comment>
<protein>
    <recommendedName>
        <fullName evidence="3">Gp9</fullName>
    </recommendedName>
</protein>
<dbReference type="AlphaFoldDB" id="A0A4R3Z799"/>
<reference evidence="1 2" key="1">
    <citation type="submission" date="2019-03" db="EMBL/GenBank/DDBJ databases">
        <title>Genomic Encyclopedia of Type Strains, Phase IV (KMG-IV): sequencing the most valuable type-strain genomes for metagenomic binning, comparative biology and taxonomic classification.</title>
        <authorList>
            <person name="Goeker M."/>
        </authorList>
    </citation>
    <scope>NUCLEOTIDE SEQUENCE [LARGE SCALE GENOMIC DNA]</scope>
    <source>
        <strain evidence="1 2">DSM 19580</strain>
    </source>
</reference>
<keyword evidence="2" id="KW-1185">Reference proteome</keyword>
<accession>A0A4R3Z799</accession>